<dbReference type="InterPro" id="IPR023885">
    <property type="entry name" value="4Fe4S-binding_SPASM_dom"/>
</dbReference>
<dbReference type="EMBL" id="QTZN02000058">
    <property type="protein sequence ID" value="MVB08936.1"/>
    <property type="molecule type" value="Genomic_DNA"/>
</dbReference>
<comment type="caution">
    <text evidence="8">The sequence shown here is derived from an EMBL/GenBank/DDBJ whole genome shotgun (WGS) entry which is preliminary data.</text>
</comment>
<dbReference type="EMBL" id="WOTW01000058">
    <property type="protein sequence ID" value="MUP39731.1"/>
    <property type="molecule type" value="Genomic_DNA"/>
</dbReference>
<accession>A0A7M4DAQ2</accession>
<dbReference type="PANTHER" id="PTHR43273">
    <property type="entry name" value="ANAEROBIC SULFATASE-MATURATING ENZYME HOMOLOG ASLB-RELATED"/>
    <property type="match status" value="1"/>
</dbReference>
<dbReference type="PANTHER" id="PTHR43273:SF3">
    <property type="entry name" value="ANAEROBIC SULFATASE-MATURATING ENZYME HOMOLOG ASLB-RELATED"/>
    <property type="match status" value="1"/>
</dbReference>
<comment type="similarity">
    <text evidence="6">Belongs to the radical SAM superfamily. Anaerobic sulfatase-maturating enzyme family.</text>
</comment>
<dbReference type="Proteomes" id="UP000285951">
    <property type="component" value="Unassembled WGS sequence"/>
</dbReference>
<sequence>MTKAKPYCLMPWIHYHVGNAGRVKACCVANIPYGDCNTQSFSEIWNGDAINELRARFEKGEKDSRCAVCYRLEEAGGKSIRQETHEKFGADFQEKETNLPFTFDIRFSNACNFACRTCWHGASSGWFPEAKQMKRNLGEKAVLQNIQDFDAFIAETGEALLQAKEIYFAGGEPLVTKEHYLLLDWLVKNKATQIHLRYNTNFSVLQMGEYNVLDYWKQFSKVKILASIDAHGKLGEYIRKGFNWERFLANREQIRTYKNIRFLIAPTISVFSILNLPALYQICLLEQIIEADGLYINMLDRPLHYNTKALPESSKQKVVAAFHQFYQWVAKKQIPQSVTNQFKECEAYMLSDDLSKQWKNFEKETALFDKMRGESLDEVLIRTYEF</sequence>
<feature type="domain" description="4Fe4S-binding SPASM" evidence="7">
    <location>
        <begin position="8"/>
        <end position="70"/>
    </location>
</feature>
<keyword evidence="4" id="KW-0408">Iron</keyword>
<dbReference type="NCBIfam" id="NF033640">
    <property type="entry name" value="N_Twi_rSAM"/>
    <property type="match status" value="1"/>
</dbReference>
<evidence type="ECO:0000256" key="4">
    <source>
        <dbReference type="ARBA" id="ARBA00023004"/>
    </source>
</evidence>
<reference evidence="8 11" key="2">
    <citation type="submission" date="2019-12" db="EMBL/GenBank/DDBJ databases">
        <title>Draft genome sequence of Labilibaculum sp. strain 44 isolated from deep waters of Black Sea.</title>
        <authorList>
            <person name="Yadav S."/>
            <person name="Villanueva L."/>
        </authorList>
    </citation>
    <scope>NUCLEOTIDE SEQUENCE [LARGE SCALE GENOMIC DNA]</scope>
    <source>
        <strain evidence="8 11">44</strain>
    </source>
</reference>
<comment type="cofactor">
    <cofactor evidence="1">
        <name>[4Fe-4S] cluster</name>
        <dbReference type="ChEBI" id="CHEBI:49883"/>
    </cofactor>
</comment>
<dbReference type="SFLD" id="SFLDS00029">
    <property type="entry name" value="Radical_SAM"/>
    <property type="match status" value="1"/>
</dbReference>
<dbReference type="GO" id="GO:0046872">
    <property type="term" value="F:metal ion binding"/>
    <property type="evidence" value="ECO:0007669"/>
    <property type="project" value="UniProtKB-KW"/>
</dbReference>
<evidence type="ECO:0000256" key="5">
    <source>
        <dbReference type="ARBA" id="ARBA00023014"/>
    </source>
</evidence>
<name>A0A7M4DAQ2_9BACT</name>
<evidence type="ECO:0000256" key="2">
    <source>
        <dbReference type="ARBA" id="ARBA00022691"/>
    </source>
</evidence>
<dbReference type="InterPro" id="IPR007197">
    <property type="entry name" value="rSAM"/>
</dbReference>
<dbReference type="AlphaFoldDB" id="A0A7M4DAQ2"/>
<evidence type="ECO:0000313" key="11">
    <source>
        <dbReference type="Proteomes" id="UP000462449"/>
    </source>
</evidence>
<evidence type="ECO:0000256" key="1">
    <source>
        <dbReference type="ARBA" id="ARBA00001966"/>
    </source>
</evidence>
<evidence type="ECO:0000256" key="3">
    <source>
        <dbReference type="ARBA" id="ARBA00022723"/>
    </source>
</evidence>
<keyword evidence="10" id="KW-1185">Reference proteome</keyword>
<evidence type="ECO:0000313" key="9">
    <source>
        <dbReference type="EMBL" id="MVB08936.1"/>
    </source>
</evidence>
<evidence type="ECO:0000313" key="10">
    <source>
        <dbReference type="Proteomes" id="UP000285951"/>
    </source>
</evidence>
<keyword evidence="2" id="KW-0949">S-adenosyl-L-methionine</keyword>
<dbReference type="InterPro" id="IPR013785">
    <property type="entry name" value="Aldolase_TIM"/>
</dbReference>
<keyword evidence="5" id="KW-0411">Iron-sulfur</keyword>
<dbReference type="InterPro" id="IPR058240">
    <property type="entry name" value="rSAM_sf"/>
</dbReference>
<dbReference type="Gene3D" id="3.20.20.70">
    <property type="entry name" value="Aldolase class I"/>
    <property type="match status" value="2"/>
</dbReference>
<evidence type="ECO:0000259" key="7">
    <source>
        <dbReference type="Pfam" id="PF13186"/>
    </source>
</evidence>
<gene>
    <name evidence="9" type="ORF">DWB62_018110</name>
    <name evidence="8" type="ORF">GNY23_18110</name>
</gene>
<evidence type="ECO:0000256" key="6">
    <source>
        <dbReference type="ARBA" id="ARBA00023601"/>
    </source>
</evidence>
<evidence type="ECO:0000313" key="8">
    <source>
        <dbReference type="EMBL" id="MUP39731.1"/>
    </source>
</evidence>
<proteinExistence type="inferred from homology"/>
<dbReference type="Proteomes" id="UP000462449">
    <property type="component" value="Unassembled WGS sequence"/>
</dbReference>
<dbReference type="SUPFAM" id="SSF102114">
    <property type="entry name" value="Radical SAM enzymes"/>
    <property type="match status" value="2"/>
</dbReference>
<organism evidence="8 11">
    <name type="scientific">Labilibaculum euxinus</name>
    <dbReference type="NCBI Taxonomy" id="2686357"/>
    <lineage>
        <taxon>Bacteria</taxon>
        <taxon>Pseudomonadati</taxon>
        <taxon>Bacteroidota</taxon>
        <taxon>Bacteroidia</taxon>
        <taxon>Marinilabiliales</taxon>
        <taxon>Marinifilaceae</taxon>
        <taxon>Labilibaculum</taxon>
    </lineage>
</organism>
<dbReference type="OrthoDB" id="5292692at2"/>
<keyword evidence="3" id="KW-0479">Metal-binding</keyword>
<dbReference type="GO" id="GO:0051536">
    <property type="term" value="F:iron-sulfur cluster binding"/>
    <property type="evidence" value="ECO:0007669"/>
    <property type="project" value="UniProtKB-KW"/>
</dbReference>
<protein>
    <submittedName>
        <fullName evidence="8">Twitch domain-containing radical SAM protein</fullName>
    </submittedName>
</protein>
<dbReference type="CDD" id="cd21109">
    <property type="entry name" value="SPASM"/>
    <property type="match status" value="1"/>
</dbReference>
<dbReference type="InterPro" id="IPR023867">
    <property type="entry name" value="Sulphatase_maturase_rSAM"/>
</dbReference>
<dbReference type="Pfam" id="PF13186">
    <property type="entry name" value="SPASM"/>
    <property type="match status" value="1"/>
</dbReference>
<reference evidence="9 10" key="1">
    <citation type="submission" date="2019-11" db="EMBL/GenBank/DDBJ databases">
        <title>Draft genome sequence of Labilibaculum sp. strain SYP isolated from Black Sea.</title>
        <authorList>
            <person name="Yadav S."/>
            <person name="Villanueva L."/>
        </authorList>
    </citation>
    <scope>NUCLEOTIDE SEQUENCE [LARGE SCALE GENOMIC DNA]</scope>
    <source>
        <strain evidence="9 10">44</strain>
    </source>
</reference>
<dbReference type="GO" id="GO:0016491">
    <property type="term" value="F:oxidoreductase activity"/>
    <property type="evidence" value="ECO:0007669"/>
    <property type="project" value="InterPro"/>
</dbReference>